<evidence type="ECO:0000256" key="5">
    <source>
        <dbReference type="ARBA" id="ARBA00022670"/>
    </source>
</evidence>
<sequence length="781" mass="80562">MSRWPPRRWPAALLLAGACAAQAGAGQGASRAPAAAVAPAASASAAHPAASGDAAALPTFTQVRAAWRPSDATLLDRQGRVLAMRRLDAQGRRLDWVALDEVSPALVSAVLAAEDQRFFSHGGVDWLSAAGAAAQAGLRAVAPSLASAGPVRGASSIPMQLAALLQPDLARDGGPRSVAAKWRQMQAAQALAARWSAPQMLEAYLNRVGFRGELQGIGAASWGLFGKAPSGLDRFEAALLAVLIRQPNAAPALAARRACALAARLPDTGHCDADGLTLALQQPAARAPVPALAPHAAQRLLTADAAPRVHSSLDADVQRLARDALSAQLATLAGQGAEDAAAVVLDNASGEVLAYVGSSGPAFSRAALVDAASAPRQAGSTLKPFLYALAFEQQHLTAATLLDDSPLALATDAGLYTPRNYDLQHAGPVSARRALASSMNVPAVRTVLLTGVPDLLQRLRRLGLDTLDGPSERYGPALALGAADVTLLQLTNAYRTLANGGLASPVRWSPPDTAHPAGATVQSQRVIDASSAWLVADILSDNRARAATFGHDSVLATPVWAAVKTGTSKDMRDNWCIGFSQRYTVGVWVGNAAGTPMRAVSGVSGAAPAWAEILRGLHRTLPSRQPAPPAGLVARRVVFEAGVAEAGRTEWFLPGTVPPAATGAAGAAITVTLAPPPGRPRITQPPDGSLIAWDPDIPPALHGLLAVADGLTGTPDAAQGWLWRLDDQALPDSGVRARVPLATLPAGHHRLQLLDANGALLDEVRFELRAPPVRAAQAAPN</sequence>
<comment type="caution">
    <text evidence="16">The sequence shown here is derived from an EMBL/GenBank/DDBJ whole genome shotgun (WGS) entry which is preliminary data.</text>
</comment>
<comment type="similarity">
    <text evidence="3">In the N-terminal section; belongs to the glycosyltransferase 51 family.</text>
</comment>
<evidence type="ECO:0000256" key="6">
    <source>
        <dbReference type="ARBA" id="ARBA00022676"/>
    </source>
</evidence>
<organism evidence="16 17">
    <name type="scientific">Pseudaquabacterium inlustre</name>
    <dbReference type="NCBI Taxonomy" id="2984192"/>
    <lineage>
        <taxon>Bacteria</taxon>
        <taxon>Pseudomonadati</taxon>
        <taxon>Pseudomonadota</taxon>
        <taxon>Betaproteobacteria</taxon>
        <taxon>Burkholderiales</taxon>
        <taxon>Sphaerotilaceae</taxon>
        <taxon>Pseudaquabacterium</taxon>
    </lineage>
</organism>
<evidence type="ECO:0000256" key="8">
    <source>
        <dbReference type="ARBA" id="ARBA00022801"/>
    </source>
</evidence>
<keyword evidence="17" id="KW-1185">Reference proteome</keyword>
<evidence type="ECO:0000256" key="11">
    <source>
        <dbReference type="ARBA" id="ARBA00049902"/>
    </source>
</evidence>
<dbReference type="Pfam" id="PF00905">
    <property type="entry name" value="Transpeptidase"/>
    <property type="match status" value="1"/>
</dbReference>
<evidence type="ECO:0000256" key="12">
    <source>
        <dbReference type="SAM" id="SignalP"/>
    </source>
</evidence>
<comment type="catalytic activity">
    <reaction evidence="11">
        <text>[GlcNAc-(1-&gt;4)-Mur2Ac(oyl-L-Ala-gamma-D-Glu-L-Lys-D-Ala-D-Ala)](n)-di-trans,octa-cis-undecaprenyl diphosphate + beta-D-GlcNAc-(1-&gt;4)-Mur2Ac(oyl-L-Ala-gamma-D-Glu-L-Lys-D-Ala-D-Ala)-di-trans,octa-cis-undecaprenyl diphosphate = [GlcNAc-(1-&gt;4)-Mur2Ac(oyl-L-Ala-gamma-D-Glu-L-Lys-D-Ala-D-Ala)](n+1)-di-trans,octa-cis-undecaprenyl diphosphate + di-trans,octa-cis-undecaprenyl diphosphate + H(+)</text>
        <dbReference type="Rhea" id="RHEA:23708"/>
        <dbReference type="Rhea" id="RHEA-COMP:9602"/>
        <dbReference type="Rhea" id="RHEA-COMP:9603"/>
        <dbReference type="ChEBI" id="CHEBI:15378"/>
        <dbReference type="ChEBI" id="CHEBI:58405"/>
        <dbReference type="ChEBI" id="CHEBI:60033"/>
        <dbReference type="ChEBI" id="CHEBI:78435"/>
        <dbReference type="EC" id="2.4.99.28"/>
    </reaction>
</comment>
<reference evidence="16 17" key="1">
    <citation type="submission" date="2024-04" db="EMBL/GenBank/DDBJ databases">
        <title>Novel species of the genus Ideonella isolated from streams.</title>
        <authorList>
            <person name="Lu H."/>
        </authorList>
    </citation>
    <scope>NUCLEOTIDE SEQUENCE [LARGE SCALE GENOMIC DNA]</scope>
    <source>
        <strain evidence="16 17">DXS22W</strain>
    </source>
</reference>
<dbReference type="SUPFAM" id="SSF56601">
    <property type="entry name" value="beta-lactamase/transpeptidase-like"/>
    <property type="match status" value="1"/>
</dbReference>
<accession>A0ABU9CPX7</accession>
<keyword evidence="5" id="KW-0645">Protease</keyword>
<keyword evidence="12" id="KW-0732">Signal</keyword>
<dbReference type="InterPro" id="IPR001460">
    <property type="entry name" value="PCN-bd_Tpept"/>
</dbReference>
<evidence type="ECO:0000313" key="17">
    <source>
        <dbReference type="Proteomes" id="UP001365405"/>
    </source>
</evidence>
<feature type="chain" id="PRO_5046120410" description="peptidoglycan glycosyltransferase" evidence="12">
    <location>
        <begin position="26"/>
        <end position="781"/>
    </location>
</feature>
<dbReference type="NCBIfam" id="TIGR02073">
    <property type="entry name" value="PBP_1c"/>
    <property type="match status" value="1"/>
</dbReference>
<dbReference type="PANTHER" id="PTHR32282">
    <property type="entry name" value="BINDING PROTEIN TRANSPEPTIDASE, PUTATIVE-RELATED"/>
    <property type="match status" value="1"/>
</dbReference>
<dbReference type="Proteomes" id="UP001365405">
    <property type="component" value="Unassembled WGS sequence"/>
</dbReference>
<evidence type="ECO:0000259" key="13">
    <source>
        <dbReference type="Pfam" id="PF00905"/>
    </source>
</evidence>
<gene>
    <name evidence="16" type="primary">pbpC</name>
    <name evidence="16" type="ORF">AACH10_23345</name>
</gene>
<proteinExistence type="inferred from homology"/>
<feature type="signal peptide" evidence="12">
    <location>
        <begin position="1"/>
        <end position="25"/>
    </location>
</feature>
<keyword evidence="8" id="KW-0378">Hydrolase</keyword>
<dbReference type="Gene3D" id="1.10.3810.10">
    <property type="entry name" value="Biosynthetic peptidoglycan transglycosylase-like"/>
    <property type="match status" value="1"/>
</dbReference>
<dbReference type="Gene3D" id="3.40.710.10">
    <property type="entry name" value="DD-peptidase/beta-lactamase superfamily"/>
    <property type="match status" value="1"/>
</dbReference>
<evidence type="ECO:0000259" key="15">
    <source>
        <dbReference type="Pfam" id="PF06832"/>
    </source>
</evidence>
<name>A0ABU9CPX7_9BURK</name>
<dbReference type="EC" id="2.4.99.28" evidence="10"/>
<keyword evidence="7" id="KW-0808">Transferase</keyword>
<dbReference type="PANTHER" id="PTHR32282:SF15">
    <property type="entry name" value="PENICILLIN-BINDING PROTEIN 1C"/>
    <property type="match status" value="1"/>
</dbReference>
<evidence type="ECO:0000313" key="16">
    <source>
        <dbReference type="EMBL" id="MEK8053210.1"/>
    </source>
</evidence>
<evidence type="ECO:0000256" key="7">
    <source>
        <dbReference type="ARBA" id="ARBA00022679"/>
    </source>
</evidence>
<protein>
    <recommendedName>
        <fullName evidence="10">peptidoglycan glycosyltransferase</fullName>
        <ecNumber evidence="10">2.4.99.28</ecNumber>
    </recommendedName>
</protein>
<dbReference type="Pfam" id="PF00912">
    <property type="entry name" value="Transgly"/>
    <property type="match status" value="1"/>
</dbReference>
<dbReference type="InterPro" id="IPR023346">
    <property type="entry name" value="Lysozyme-like_dom_sf"/>
</dbReference>
<feature type="domain" description="Penicillin-binding C-terminal" evidence="15">
    <location>
        <begin position="678"/>
        <end position="766"/>
    </location>
</feature>
<dbReference type="Pfam" id="PF06832">
    <property type="entry name" value="BiPBP_C"/>
    <property type="match status" value="1"/>
</dbReference>
<evidence type="ECO:0000256" key="3">
    <source>
        <dbReference type="ARBA" id="ARBA00007739"/>
    </source>
</evidence>
<evidence type="ECO:0000256" key="4">
    <source>
        <dbReference type="ARBA" id="ARBA00022645"/>
    </source>
</evidence>
<comment type="similarity">
    <text evidence="2">In the C-terminal section; belongs to the transpeptidase family.</text>
</comment>
<keyword evidence="6" id="KW-0328">Glycosyltransferase</keyword>
<dbReference type="InterPro" id="IPR009647">
    <property type="entry name" value="PBP_C"/>
</dbReference>
<dbReference type="PROSITE" id="PS51257">
    <property type="entry name" value="PROKAR_LIPOPROTEIN"/>
    <property type="match status" value="1"/>
</dbReference>
<dbReference type="SUPFAM" id="SSF53955">
    <property type="entry name" value="Lysozyme-like"/>
    <property type="match status" value="1"/>
</dbReference>
<feature type="domain" description="Glycosyl transferase family 51" evidence="14">
    <location>
        <begin position="90"/>
        <end position="259"/>
    </location>
</feature>
<evidence type="ECO:0000256" key="1">
    <source>
        <dbReference type="ARBA" id="ARBA00004752"/>
    </source>
</evidence>
<dbReference type="EMBL" id="JBBUTH010000011">
    <property type="protein sequence ID" value="MEK8053210.1"/>
    <property type="molecule type" value="Genomic_DNA"/>
</dbReference>
<keyword evidence="4" id="KW-0121">Carboxypeptidase</keyword>
<dbReference type="InterPro" id="IPR012338">
    <property type="entry name" value="Beta-lactam/transpept-like"/>
</dbReference>
<dbReference type="InterPro" id="IPR036950">
    <property type="entry name" value="PBP_transglycosylase"/>
</dbReference>
<evidence type="ECO:0000259" key="14">
    <source>
        <dbReference type="Pfam" id="PF00912"/>
    </source>
</evidence>
<evidence type="ECO:0000256" key="10">
    <source>
        <dbReference type="ARBA" id="ARBA00044770"/>
    </source>
</evidence>
<dbReference type="RefSeq" id="WP_341412954.1">
    <property type="nucleotide sequence ID" value="NZ_JBBUTH010000011.1"/>
</dbReference>
<feature type="domain" description="Penicillin-binding protein transpeptidase" evidence="13">
    <location>
        <begin position="341"/>
        <end position="580"/>
    </location>
</feature>
<keyword evidence="9" id="KW-0511">Multifunctional enzyme</keyword>
<dbReference type="InterPro" id="IPR001264">
    <property type="entry name" value="Glyco_trans_51"/>
</dbReference>
<dbReference type="InterPro" id="IPR050396">
    <property type="entry name" value="Glycosyltr_51/Transpeptidase"/>
</dbReference>
<comment type="pathway">
    <text evidence="1">Cell wall biogenesis; peptidoglycan biosynthesis.</text>
</comment>
<dbReference type="InterPro" id="IPR011815">
    <property type="entry name" value="PBP_1c"/>
</dbReference>
<evidence type="ECO:0000256" key="9">
    <source>
        <dbReference type="ARBA" id="ARBA00023268"/>
    </source>
</evidence>
<evidence type="ECO:0000256" key="2">
    <source>
        <dbReference type="ARBA" id="ARBA00007090"/>
    </source>
</evidence>